<name>A0A2S5A426_9SPHI</name>
<protein>
    <submittedName>
        <fullName evidence="1">Phage tail protein</fullName>
    </submittedName>
</protein>
<gene>
    <name evidence="1" type="ORF">C3K47_05890</name>
</gene>
<dbReference type="NCBIfam" id="TIGR02241">
    <property type="entry name" value="conserved hypothetical phage tail region protein"/>
    <property type="match status" value="1"/>
</dbReference>
<comment type="caution">
    <text evidence="1">The sequence shown here is derived from an EMBL/GenBank/DDBJ whole genome shotgun (WGS) entry which is preliminary data.</text>
</comment>
<proteinExistence type="predicted"/>
<dbReference type="Proteomes" id="UP000236893">
    <property type="component" value="Unassembled WGS sequence"/>
</dbReference>
<dbReference type="AlphaFoldDB" id="A0A2S5A426"/>
<accession>A0A2S5A426</accession>
<reference evidence="1 2" key="1">
    <citation type="submission" date="2018-01" db="EMBL/GenBank/DDBJ databases">
        <authorList>
            <person name="Gaut B.S."/>
            <person name="Morton B.R."/>
            <person name="Clegg M.T."/>
            <person name="Duvall M.R."/>
        </authorList>
    </citation>
    <scope>NUCLEOTIDE SEQUENCE [LARGE SCALE GENOMIC DNA]</scope>
    <source>
        <strain evidence="1 2">HR-AV</strain>
    </source>
</reference>
<organism evidence="1 2">
    <name type="scientific">Solitalea longa</name>
    <dbReference type="NCBI Taxonomy" id="2079460"/>
    <lineage>
        <taxon>Bacteria</taxon>
        <taxon>Pseudomonadati</taxon>
        <taxon>Bacteroidota</taxon>
        <taxon>Sphingobacteriia</taxon>
        <taxon>Sphingobacteriales</taxon>
        <taxon>Sphingobacteriaceae</taxon>
        <taxon>Solitalea</taxon>
    </lineage>
</organism>
<dbReference type="Pfam" id="PF06841">
    <property type="entry name" value="Phage_T4_gp19"/>
    <property type="match status" value="1"/>
</dbReference>
<evidence type="ECO:0000313" key="1">
    <source>
        <dbReference type="EMBL" id="POY37295.1"/>
    </source>
</evidence>
<dbReference type="InterPro" id="IPR010667">
    <property type="entry name" value="Phage_T4_Gp19"/>
</dbReference>
<sequence length="144" mass="16396">MAQYPVPKFHFQVEWGGAKIGFTEVTGLEVSTEVIEYRDGASPEYHKIKMPGMQKFSNITMKRGTFKGDNDFYNWWNTVALNTIERRNVIVSLLNESHEPVVVWKIKNAWPVKVQSTDLKADGNEVAIETIELAHEGLTIQNEA</sequence>
<dbReference type="InterPro" id="IPR011747">
    <property type="entry name" value="CHP02241"/>
</dbReference>
<dbReference type="RefSeq" id="WP_103788202.1">
    <property type="nucleotide sequence ID" value="NZ_PQVF01000004.1"/>
</dbReference>
<evidence type="ECO:0000313" key="2">
    <source>
        <dbReference type="Proteomes" id="UP000236893"/>
    </source>
</evidence>
<dbReference type="PANTHER" id="PTHR38009:SF1">
    <property type="entry name" value="CONSERVED HYPOTHETICAL PHAGE TAIL PROTEIN"/>
    <property type="match status" value="1"/>
</dbReference>
<dbReference type="EMBL" id="PQVF01000004">
    <property type="protein sequence ID" value="POY37295.1"/>
    <property type="molecule type" value="Genomic_DNA"/>
</dbReference>
<dbReference type="OrthoDB" id="73314at2"/>
<dbReference type="PANTHER" id="PTHR38009">
    <property type="entry name" value="CONSERVED HYPOTHETICAL PHAGE TAIL PROTEIN"/>
    <property type="match status" value="1"/>
</dbReference>
<dbReference type="GO" id="GO:0005198">
    <property type="term" value="F:structural molecule activity"/>
    <property type="evidence" value="ECO:0007669"/>
    <property type="project" value="InterPro"/>
</dbReference>
<keyword evidence="2" id="KW-1185">Reference proteome</keyword>